<dbReference type="InterPro" id="IPR038765">
    <property type="entry name" value="Papain-like_cys_pep_sf"/>
</dbReference>
<evidence type="ECO:0000313" key="3">
    <source>
        <dbReference type="Proteomes" id="UP000483839"/>
    </source>
</evidence>
<dbReference type="InterPro" id="IPR009148">
    <property type="entry name" value="PcsB-like"/>
</dbReference>
<accession>A0A6L6G8M1</accession>
<keyword evidence="1" id="KW-0732">Signal</keyword>
<dbReference type="Gene3D" id="6.10.250.3150">
    <property type="match status" value="1"/>
</dbReference>
<comment type="caution">
    <text evidence="2">The sequence shown here is derived from an EMBL/GenBank/DDBJ whole genome shotgun (WGS) entry which is preliminary data.</text>
</comment>
<reference evidence="2 3" key="1">
    <citation type="submission" date="2019-11" db="EMBL/GenBank/DDBJ databases">
        <title>Streptococcus uberis isolated from clinical mastitis cases on a southeastern Queensland dairy.</title>
        <authorList>
            <person name="Workentine M.L."/>
            <person name="Price R."/>
            <person name="Olchowy T."/>
        </authorList>
    </citation>
    <scope>NUCLEOTIDE SEQUENCE [LARGE SCALE GENOMIC DNA]</scope>
    <source>
        <strain evidence="2 3">OLC4459-A17</strain>
    </source>
</reference>
<dbReference type="InterPro" id="IPR057309">
    <property type="entry name" value="PcsB_CC"/>
</dbReference>
<dbReference type="PROSITE" id="PS50911">
    <property type="entry name" value="CHAP"/>
    <property type="match status" value="1"/>
</dbReference>
<dbReference type="EMBL" id="WLXI01000042">
    <property type="protein sequence ID" value="MTD01804.1"/>
    <property type="molecule type" value="Genomic_DNA"/>
</dbReference>
<proteinExistence type="predicted"/>
<dbReference type="Proteomes" id="UP000483839">
    <property type="component" value="Unassembled WGS sequence"/>
</dbReference>
<dbReference type="NCBIfam" id="NF046104">
    <property type="entry name" value="PptglHdxlasePcsB"/>
    <property type="match status" value="1"/>
</dbReference>
<dbReference type="InterPro" id="IPR007921">
    <property type="entry name" value="CHAP_dom"/>
</dbReference>
<dbReference type="PRINTS" id="PR01852">
    <property type="entry name" value="SIBAPROTEIN"/>
</dbReference>
<sequence>MKKRILSAVLVSGVTLGTATTVNADNFDAKIAAQDSIISNLTAEQAAAQSKVDALQSQIGSLQTKQSDLEAENTQLEAKSAKLSEEIQSLSSKIVARKDALEKQARSAQKGTATSTYINTLLNSKSISDVVNRIVAIREVVSANAKMLNQQKADKVSLEEKQAANQEAINTVASNMETLAANKVSLETQQAELKVAKLDFAAQMETAEEQKASLLAQKEEAQKEAEAAAQAQAQAEAAAQAAAQAQAESVAKAQAQAAEVQQAPAVATPAATAVATPAPVAQTALQTSSVAAPVAQTAATPVAAAPVATPKPSYSSVNTYPVGQCTWGVKSLAPWVGNNWGNGGQWAASAAAAGFSVGTTPVVGAVAVWTGGGYGHVAYVTAVESSTRIRVMESNFNGNQYIADHRGWFNPTSTYQGAAVYIYPR</sequence>
<dbReference type="RefSeq" id="WP_154591395.1">
    <property type="nucleotide sequence ID" value="NZ_JADFAX010000016.1"/>
</dbReference>
<dbReference type="AlphaFoldDB" id="A0A6L6G8M1"/>
<dbReference type="Pfam" id="PF24568">
    <property type="entry name" value="CC_PcsB"/>
    <property type="match status" value="1"/>
</dbReference>
<dbReference type="SUPFAM" id="SSF54001">
    <property type="entry name" value="Cysteine proteinases"/>
    <property type="match status" value="1"/>
</dbReference>
<evidence type="ECO:0000313" key="2">
    <source>
        <dbReference type="EMBL" id="MTD01804.1"/>
    </source>
</evidence>
<evidence type="ECO:0000256" key="1">
    <source>
        <dbReference type="ARBA" id="ARBA00022729"/>
    </source>
</evidence>
<protein>
    <submittedName>
        <fullName evidence="2">CHAP domain-containing protein</fullName>
    </submittedName>
</protein>
<name>A0A6L6G8M1_STRUB</name>
<dbReference type="InterPro" id="IPR058088">
    <property type="entry name" value="PcsB"/>
</dbReference>
<gene>
    <name evidence="2" type="ORF">GKS16_05905</name>
</gene>
<organism evidence="2 3">
    <name type="scientific">Streptococcus uberis</name>
    <dbReference type="NCBI Taxonomy" id="1349"/>
    <lineage>
        <taxon>Bacteria</taxon>
        <taxon>Bacillati</taxon>
        <taxon>Bacillota</taxon>
        <taxon>Bacilli</taxon>
        <taxon>Lactobacillales</taxon>
        <taxon>Streptococcaceae</taxon>
        <taxon>Streptococcus</taxon>
    </lineage>
</organism>
<dbReference type="Pfam" id="PF05257">
    <property type="entry name" value="CHAP"/>
    <property type="match status" value="1"/>
</dbReference>
<dbReference type="Gene3D" id="3.90.1720.10">
    <property type="entry name" value="endopeptidase domain like (from Nostoc punctiforme)"/>
    <property type="match status" value="1"/>
</dbReference>